<sequence length="67" mass="7838">METDKFPQSSLLMSLLASISPTQNWKIYRLRNLGKPRTSVQEHSADPTRNQGIKRLCITKFYGNWHF</sequence>
<accession>A0A4Y7TSI5</accession>
<evidence type="ECO:0000313" key="1">
    <source>
        <dbReference type="EMBL" id="TEB37145.1"/>
    </source>
</evidence>
<dbReference type="AlphaFoldDB" id="A0A4Y7TSI5"/>
<dbReference type="Proteomes" id="UP000298030">
    <property type="component" value="Unassembled WGS sequence"/>
</dbReference>
<gene>
    <name evidence="1" type="ORF">FA13DRAFT_1726271</name>
</gene>
<proteinExistence type="predicted"/>
<name>A0A4Y7TSI5_COPMI</name>
<reference evidence="1 2" key="1">
    <citation type="journal article" date="2019" name="Nat. Ecol. Evol.">
        <title>Megaphylogeny resolves global patterns of mushroom evolution.</title>
        <authorList>
            <person name="Varga T."/>
            <person name="Krizsan K."/>
            <person name="Foldi C."/>
            <person name="Dima B."/>
            <person name="Sanchez-Garcia M."/>
            <person name="Sanchez-Ramirez S."/>
            <person name="Szollosi G.J."/>
            <person name="Szarkandi J.G."/>
            <person name="Papp V."/>
            <person name="Albert L."/>
            <person name="Andreopoulos W."/>
            <person name="Angelini C."/>
            <person name="Antonin V."/>
            <person name="Barry K.W."/>
            <person name="Bougher N.L."/>
            <person name="Buchanan P."/>
            <person name="Buyck B."/>
            <person name="Bense V."/>
            <person name="Catcheside P."/>
            <person name="Chovatia M."/>
            <person name="Cooper J."/>
            <person name="Damon W."/>
            <person name="Desjardin D."/>
            <person name="Finy P."/>
            <person name="Geml J."/>
            <person name="Haridas S."/>
            <person name="Hughes K."/>
            <person name="Justo A."/>
            <person name="Karasinski D."/>
            <person name="Kautmanova I."/>
            <person name="Kiss B."/>
            <person name="Kocsube S."/>
            <person name="Kotiranta H."/>
            <person name="LaButti K.M."/>
            <person name="Lechner B.E."/>
            <person name="Liimatainen K."/>
            <person name="Lipzen A."/>
            <person name="Lukacs Z."/>
            <person name="Mihaltcheva S."/>
            <person name="Morgado L.N."/>
            <person name="Niskanen T."/>
            <person name="Noordeloos M.E."/>
            <person name="Ohm R.A."/>
            <person name="Ortiz-Santana B."/>
            <person name="Ovrebo C."/>
            <person name="Racz N."/>
            <person name="Riley R."/>
            <person name="Savchenko A."/>
            <person name="Shiryaev A."/>
            <person name="Soop K."/>
            <person name="Spirin V."/>
            <person name="Szebenyi C."/>
            <person name="Tomsovsky M."/>
            <person name="Tulloss R.E."/>
            <person name="Uehling J."/>
            <person name="Grigoriev I.V."/>
            <person name="Vagvolgyi C."/>
            <person name="Papp T."/>
            <person name="Martin F.M."/>
            <person name="Miettinen O."/>
            <person name="Hibbett D.S."/>
            <person name="Nagy L.G."/>
        </authorList>
    </citation>
    <scope>NUCLEOTIDE SEQUENCE [LARGE SCALE GENOMIC DNA]</scope>
    <source>
        <strain evidence="1 2">FP101781</strain>
    </source>
</reference>
<comment type="caution">
    <text evidence="1">The sequence shown here is derived from an EMBL/GenBank/DDBJ whole genome shotgun (WGS) entry which is preliminary data.</text>
</comment>
<keyword evidence="2" id="KW-1185">Reference proteome</keyword>
<protein>
    <submittedName>
        <fullName evidence="1">Uncharacterized protein</fullName>
    </submittedName>
</protein>
<dbReference type="EMBL" id="QPFP01000004">
    <property type="protein sequence ID" value="TEB37145.1"/>
    <property type="molecule type" value="Genomic_DNA"/>
</dbReference>
<evidence type="ECO:0000313" key="2">
    <source>
        <dbReference type="Proteomes" id="UP000298030"/>
    </source>
</evidence>
<organism evidence="1 2">
    <name type="scientific">Coprinellus micaceus</name>
    <name type="common">Glistening ink-cap mushroom</name>
    <name type="synonym">Coprinus micaceus</name>
    <dbReference type="NCBI Taxonomy" id="71717"/>
    <lineage>
        <taxon>Eukaryota</taxon>
        <taxon>Fungi</taxon>
        <taxon>Dikarya</taxon>
        <taxon>Basidiomycota</taxon>
        <taxon>Agaricomycotina</taxon>
        <taxon>Agaricomycetes</taxon>
        <taxon>Agaricomycetidae</taxon>
        <taxon>Agaricales</taxon>
        <taxon>Agaricineae</taxon>
        <taxon>Psathyrellaceae</taxon>
        <taxon>Coprinellus</taxon>
    </lineage>
</organism>